<organism evidence="2 3">
    <name type="scientific">Streptantibioticus parmotrematis</name>
    <dbReference type="NCBI Taxonomy" id="2873249"/>
    <lineage>
        <taxon>Bacteria</taxon>
        <taxon>Bacillati</taxon>
        <taxon>Actinomycetota</taxon>
        <taxon>Actinomycetes</taxon>
        <taxon>Kitasatosporales</taxon>
        <taxon>Streptomycetaceae</taxon>
        <taxon>Streptantibioticus</taxon>
    </lineage>
</organism>
<gene>
    <name evidence="2" type="ORF">K7472_23445</name>
</gene>
<dbReference type="PROSITE" id="PS50943">
    <property type="entry name" value="HTH_CROC1"/>
    <property type="match status" value="1"/>
</dbReference>
<dbReference type="Gene3D" id="1.10.260.40">
    <property type="entry name" value="lambda repressor-like DNA-binding domains"/>
    <property type="match status" value="1"/>
</dbReference>
<dbReference type="InterPro" id="IPR001387">
    <property type="entry name" value="Cro/C1-type_HTH"/>
</dbReference>
<dbReference type="CDD" id="cd00093">
    <property type="entry name" value="HTH_XRE"/>
    <property type="match status" value="1"/>
</dbReference>
<keyword evidence="3" id="KW-1185">Reference proteome</keyword>
<dbReference type="Pfam" id="PF19054">
    <property type="entry name" value="DUF5753"/>
    <property type="match status" value="1"/>
</dbReference>
<evidence type="ECO:0000313" key="2">
    <source>
        <dbReference type="EMBL" id="MBY8887772.1"/>
    </source>
</evidence>
<dbReference type="InterPro" id="IPR010982">
    <property type="entry name" value="Lambda_DNA-bd_dom_sf"/>
</dbReference>
<reference evidence="2 3" key="1">
    <citation type="submission" date="2021-08" db="EMBL/GenBank/DDBJ databases">
        <title>Streptomyces sp. PTM05 isolated from lichen.</title>
        <authorList>
            <person name="Somphong A."/>
            <person name="Phongsopitanun W."/>
            <person name="Tanasupawat S."/>
        </authorList>
    </citation>
    <scope>NUCLEOTIDE SEQUENCE [LARGE SCALE GENOMIC DNA]</scope>
    <source>
        <strain evidence="2 3">Ptm05</strain>
    </source>
</reference>
<accession>A0ABS7QX46</accession>
<dbReference type="Pfam" id="PF13560">
    <property type="entry name" value="HTH_31"/>
    <property type="match status" value="1"/>
</dbReference>
<dbReference type="SUPFAM" id="SSF47413">
    <property type="entry name" value="lambda repressor-like DNA-binding domains"/>
    <property type="match status" value="1"/>
</dbReference>
<sequence length="271" mass="29908">MGGRHDPVSIGLVIFGSQQRALRELAGLTQAELGKRIICSESLVRMVERGERRPKPAYLKAADRALEARGLLLVAAKHLDDERYPTWFVPYRQTEAEAVAFNAYDSNVVNGLLQTEEYARAVLMAACPSFGDAELEQRLAARMDRQSLLARAEPPMMAFAMEEWVLRRPIGGPAVLKRQLHRLLEVGEARHVTLQVMPMDSETHAGLDGPLHLITLPDGRRLGYVEGQAGSSYVTDPGELSALEQRFGNIRAQALNAEASLCLIDRLAGEL</sequence>
<evidence type="ECO:0000259" key="1">
    <source>
        <dbReference type="PROSITE" id="PS50943"/>
    </source>
</evidence>
<protein>
    <submittedName>
        <fullName evidence="2">Helix-turn-helix transcriptional regulator</fullName>
    </submittedName>
</protein>
<comment type="caution">
    <text evidence="2">The sequence shown here is derived from an EMBL/GenBank/DDBJ whole genome shotgun (WGS) entry which is preliminary data.</text>
</comment>
<dbReference type="Proteomes" id="UP001198565">
    <property type="component" value="Unassembled WGS sequence"/>
</dbReference>
<evidence type="ECO:0000313" key="3">
    <source>
        <dbReference type="Proteomes" id="UP001198565"/>
    </source>
</evidence>
<dbReference type="EMBL" id="JAINVZ010000018">
    <property type="protein sequence ID" value="MBY8887772.1"/>
    <property type="molecule type" value="Genomic_DNA"/>
</dbReference>
<dbReference type="InterPro" id="IPR043917">
    <property type="entry name" value="DUF5753"/>
</dbReference>
<dbReference type="RefSeq" id="WP_222980503.1">
    <property type="nucleotide sequence ID" value="NZ_JAINVZ010000018.1"/>
</dbReference>
<feature type="domain" description="HTH cro/C1-type" evidence="1">
    <location>
        <begin position="20"/>
        <end position="73"/>
    </location>
</feature>
<proteinExistence type="predicted"/>
<name>A0ABS7QX46_9ACTN</name>
<dbReference type="SMART" id="SM00530">
    <property type="entry name" value="HTH_XRE"/>
    <property type="match status" value="1"/>
</dbReference>